<keyword evidence="4 10" id="KW-0808">Transferase</keyword>
<evidence type="ECO:0000256" key="9">
    <source>
        <dbReference type="ARBA" id="ARBA00049563"/>
    </source>
</evidence>
<dbReference type="Pfam" id="PF01715">
    <property type="entry name" value="IPPT"/>
    <property type="match status" value="1"/>
</dbReference>
<evidence type="ECO:0000313" key="14">
    <source>
        <dbReference type="EMBL" id="MBB3974510.1"/>
    </source>
</evidence>
<feature type="site" description="Interaction with substrate tRNA" evidence="10">
    <location>
        <position position="124"/>
    </location>
</feature>
<dbReference type="Gene3D" id="1.10.20.140">
    <property type="match status" value="1"/>
</dbReference>
<dbReference type="EMBL" id="JACIDR010000006">
    <property type="protein sequence ID" value="MBB3974510.1"/>
    <property type="molecule type" value="Genomic_DNA"/>
</dbReference>
<comment type="similarity">
    <text evidence="3 10 13">Belongs to the IPP transferase family.</text>
</comment>
<dbReference type="InterPro" id="IPR018022">
    <property type="entry name" value="IPT"/>
</dbReference>
<dbReference type="AlphaFoldDB" id="A0A7W6GGN7"/>
<dbReference type="SUPFAM" id="SSF52540">
    <property type="entry name" value="P-loop containing nucleoside triphosphate hydrolases"/>
    <property type="match status" value="2"/>
</dbReference>
<evidence type="ECO:0000256" key="1">
    <source>
        <dbReference type="ARBA" id="ARBA00001946"/>
    </source>
</evidence>
<dbReference type="PANTHER" id="PTHR11088">
    <property type="entry name" value="TRNA DIMETHYLALLYLTRANSFERASE"/>
    <property type="match status" value="1"/>
</dbReference>
<dbReference type="EC" id="2.5.1.75" evidence="10"/>
<dbReference type="HAMAP" id="MF_00185">
    <property type="entry name" value="IPP_trans"/>
    <property type="match status" value="1"/>
</dbReference>
<dbReference type="NCBIfam" id="TIGR00174">
    <property type="entry name" value="miaA"/>
    <property type="match status" value="1"/>
</dbReference>
<comment type="catalytic activity">
    <reaction evidence="9 10 11">
        <text>adenosine(37) in tRNA + dimethylallyl diphosphate = N(6)-dimethylallyladenosine(37) in tRNA + diphosphate</text>
        <dbReference type="Rhea" id="RHEA:26482"/>
        <dbReference type="Rhea" id="RHEA-COMP:10162"/>
        <dbReference type="Rhea" id="RHEA-COMP:10375"/>
        <dbReference type="ChEBI" id="CHEBI:33019"/>
        <dbReference type="ChEBI" id="CHEBI:57623"/>
        <dbReference type="ChEBI" id="CHEBI:74411"/>
        <dbReference type="ChEBI" id="CHEBI:74415"/>
        <dbReference type="EC" id="2.5.1.75"/>
    </reaction>
</comment>
<evidence type="ECO:0000256" key="2">
    <source>
        <dbReference type="ARBA" id="ARBA00003213"/>
    </source>
</evidence>
<keyword evidence="7 10" id="KW-0067">ATP-binding</keyword>
<dbReference type="PANTHER" id="PTHR11088:SF60">
    <property type="entry name" value="TRNA DIMETHYLALLYLTRANSFERASE"/>
    <property type="match status" value="1"/>
</dbReference>
<organism evidence="14 15">
    <name type="scientific">Hansschlegelia beijingensis</name>
    <dbReference type="NCBI Taxonomy" id="1133344"/>
    <lineage>
        <taxon>Bacteria</taxon>
        <taxon>Pseudomonadati</taxon>
        <taxon>Pseudomonadota</taxon>
        <taxon>Alphaproteobacteria</taxon>
        <taxon>Hyphomicrobiales</taxon>
        <taxon>Methylopilaceae</taxon>
        <taxon>Hansschlegelia</taxon>
    </lineage>
</organism>
<comment type="caution">
    <text evidence="14">The sequence shown here is derived from an EMBL/GenBank/DDBJ whole genome shotgun (WGS) entry which is preliminary data.</text>
</comment>
<evidence type="ECO:0000256" key="12">
    <source>
        <dbReference type="RuleBase" id="RU003784"/>
    </source>
</evidence>
<feature type="binding site" evidence="10">
    <location>
        <begin position="15"/>
        <end position="20"/>
    </location>
    <ligand>
        <name>substrate</name>
    </ligand>
</feature>
<keyword evidence="6 10" id="KW-0547">Nucleotide-binding</keyword>
<evidence type="ECO:0000313" key="15">
    <source>
        <dbReference type="Proteomes" id="UP000528964"/>
    </source>
</evidence>
<dbReference type="GO" id="GO:0052381">
    <property type="term" value="F:tRNA dimethylallyltransferase activity"/>
    <property type="evidence" value="ECO:0007669"/>
    <property type="project" value="UniProtKB-UniRule"/>
</dbReference>
<feature type="site" description="Interaction with substrate tRNA" evidence="10">
    <location>
        <position position="102"/>
    </location>
</feature>
<comment type="subunit">
    <text evidence="10">Monomer.</text>
</comment>
<evidence type="ECO:0000256" key="10">
    <source>
        <dbReference type="HAMAP-Rule" id="MF_00185"/>
    </source>
</evidence>
<dbReference type="InterPro" id="IPR027417">
    <property type="entry name" value="P-loop_NTPase"/>
</dbReference>
<comment type="cofactor">
    <cofactor evidence="1 10">
        <name>Mg(2+)</name>
        <dbReference type="ChEBI" id="CHEBI:18420"/>
    </cofactor>
</comment>
<feature type="region of interest" description="Interaction with substrate tRNA" evidence="10">
    <location>
        <begin position="156"/>
        <end position="160"/>
    </location>
</feature>
<dbReference type="GO" id="GO:0005524">
    <property type="term" value="F:ATP binding"/>
    <property type="evidence" value="ECO:0007669"/>
    <property type="project" value="UniProtKB-UniRule"/>
</dbReference>
<keyword evidence="8 10" id="KW-0460">Magnesium</keyword>
<evidence type="ECO:0000256" key="6">
    <source>
        <dbReference type="ARBA" id="ARBA00022741"/>
    </source>
</evidence>
<dbReference type="InterPro" id="IPR039657">
    <property type="entry name" value="Dimethylallyltransferase"/>
</dbReference>
<protein>
    <recommendedName>
        <fullName evidence="10">tRNA dimethylallyltransferase</fullName>
        <ecNumber evidence="10">2.5.1.75</ecNumber>
    </recommendedName>
    <alternativeName>
        <fullName evidence="10">Dimethylallyl diphosphate:tRNA dimethylallyltransferase</fullName>
        <shortName evidence="10">DMAPP:tRNA dimethylallyltransferase</shortName>
        <shortName evidence="10">DMATase</shortName>
    </alternativeName>
    <alternativeName>
        <fullName evidence="10">Isopentenyl-diphosphate:tRNA isopentenyltransferase</fullName>
        <shortName evidence="10">IPP transferase</shortName>
        <shortName evidence="10">IPPT</shortName>
        <shortName evidence="10">IPTase</shortName>
    </alternativeName>
</protein>
<reference evidence="14 15" key="1">
    <citation type="submission" date="2020-08" db="EMBL/GenBank/DDBJ databases">
        <title>Genomic Encyclopedia of Type Strains, Phase IV (KMG-IV): sequencing the most valuable type-strain genomes for metagenomic binning, comparative biology and taxonomic classification.</title>
        <authorList>
            <person name="Goeker M."/>
        </authorList>
    </citation>
    <scope>NUCLEOTIDE SEQUENCE [LARGE SCALE GENOMIC DNA]</scope>
    <source>
        <strain evidence="14 15">DSM 25481</strain>
    </source>
</reference>
<accession>A0A7W6GGN7</accession>
<comment type="caution">
    <text evidence="10">Lacks conserved residue(s) required for the propagation of feature annotation.</text>
</comment>
<proteinExistence type="inferred from homology"/>
<keyword evidence="15" id="KW-1185">Reference proteome</keyword>
<evidence type="ECO:0000256" key="7">
    <source>
        <dbReference type="ARBA" id="ARBA00022840"/>
    </source>
</evidence>
<gene>
    <name evidence="10" type="primary">miaA</name>
    <name evidence="14" type="ORF">GGR24_003191</name>
</gene>
<sequence>MTASPIRAVLIAGPTASGKSALALEVARRIGGAVVNADALQVYRDLRVLTARPSAADEAAAPHLLYGHVDAAEPYAVGRWLAEATRLLEAADQAPLVFVGGTGLYFEALTNGLAMVPEIPETVRARWRAAPAAALHAELARRDPEMAARLRPSDPQRLTRALEVIDGTGRSLADWQRDAARGPLAEEAALRIVLAPERPALDARIARRLEGMIEAGAAEEAERLAARGLDPALPAMKALGVAPLVAWRRGELDRAAALERVRLDTRRYAKRQTTWFRNRMADWLHVDPKEALVRVMNEIGRRG</sequence>
<comment type="function">
    <text evidence="2 10 12">Catalyzes the transfer of a dimethylallyl group onto the adenine at position 37 in tRNAs that read codons beginning with uridine, leading to the formation of N6-(dimethylallyl)adenosine (i(6)A).</text>
</comment>
<dbReference type="Proteomes" id="UP000528964">
    <property type="component" value="Unassembled WGS sequence"/>
</dbReference>
<feature type="binding site" evidence="10">
    <location>
        <begin position="13"/>
        <end position="20"/>
    </location>
    <ligand>
        <name>ATP</name>
        <dbReference type="ChEBI" id="CHEBI:30616"/>
    </ligand>
</feature>
<evidence type="ECO:0000256" key="4">
    <source>
        <dbReference type="ARBA" id="ARBA00022679"/>
    </source>
</evidence>
<evidence type="ECO:0000256" key="8">
    <source>
        <dbReference type="ARBA" id="ARBA00022842"/>
    </source>
</evidence>
<dbReference type="Gene3D" id="3.40.50.300">
    <property type="entry name" value="P-loop containing nucleotide triphosphate hydrolases"/>
    <property type="match status" value="1"/>
</dbReference>
<evidence type="ECO:0000256" key="3">
    <source>
        <dbReference type="ARBA" id="ARBA00005842"/>
    </source>
</evidence>
<evidence type="ECO:0000256" key="11">
    <source>
        <dbReference type="RuleBase" id="RU003783"/>
    </source>
</evidence>
<evidence type="ECO:0000256" key="13">
    <source>
        <dbReference type="RuleBase" id="RU003785"/>
    </source>
</evidence>
<evidence type="ECO:0000256" key="5">
    <source>
        <dbReference type="ARBA" id="ARBA00022694"/>
    </source>
</evidence>
<dbReference type="RefSeq" id="WP_183396353.1">
    <property type="nucleotide sequence ID" value="NZ_JACIDR010000006.1"/>
</dbReference>
<keyword evidence="5 10" id="KW-0819">tRNA processing</keyword>
<dbReference type="GO" id="GO:0006400">
    <property type="term" value="P:tRNA modification"/>
    <property type="evidence" value="ECO:0007669"/>
    <property type="project" value="TreeGrafter"/>
</dbReference>
<name>A0A7W6GGN7_9HYPH</name>